<sequence>MLNKRIGAAVLTAMMLTVSACGSNGASSTTEDGKPVLKMAALEGGYGKEIYSEVIAEFEKQQDVKVELTISKSIEDEITPNMKAGKYPDVVVLGQGRSSGLTETLIKDKGLEDLTGVLAAKVPGEEVTVQDKLVDGLIGTLGTNPYGNESTYLMPMFYSPTGLVYNKGLFEQKGWEVPTTWDEMFALGETAKQEGIALFTYPTAGYLDSFFFALLADVGGQEFYDKVMNYEQDIWQSAEATQVLEITTKLLSYSSDTTVAYANEQDFTKNQQSILDNTTLFMPNGTWIAGEMGDAPKAEGFAWGLMPIPTLNEGDDRYIVTSMESVWVPSESKNKELAKEFVAFLYSDKAAAIFAKSNAVQPIKGIAEQLTGENQSFYSVYDAPQVKALVGGFVSTKPVEGVNIKAVLFDTANSIISKQKTAEDWQKDLNQASEKMRAAKE</sequence>
<protein>
    <submittedName>
        <fullName evidence="7">Carbohydrate ABC transporter substrate-binding protein</fullName>
    </submittedName>
</protein>
<dbReference type="KEGG" id="pdh:B9T62_06170"/>
<dbReference type="PANTHER" id="PTHR43649">
    <property type="entry name" value="ARABINOSE-BINDING PROTEIN-RELATED"/>
    <property type="match status" value="1"/>
</dbReference>
<evidence type="ECO:0000256" key="1">
    <source>
        <dbReference type="ARBA" id="ARBA00022475"/>
    </source>
</evidence>
<evidence type="ECO:0000256" key="5">
    <source>
        <dbReference type="ARBA" id="ARBA00023288"/>
    </source>
</evidence>
<dbReference type="InterPro" id="IPR050490">
    <property type="entry name" value="Bact_solute-bd_prot1"/>
</dbReference>
<evidence type="ECO:0000256" key="6">
    <source>
        <dbReference type="SAM" id="SignalP"/>
    </source>
</evidence>
<dbReference type="Gene3D" id="3.40.190.10">
    <property type="entry name" value="Periplasmic binding protein-like II"/>
    <property type="match status" value="1"/>
</dbReference>
<organism evidence="7 8">
    <name type="scientific">Paenibacillus donghaensis</name>
    <dbReference type="NCBI Taxonomy" id="414771"/>
    <lineage>
        <taxon>Bacteria</taxon>
        <taxon>Bacillati</taxon>
        <taxon>Bacillota</taxon>
        <taxon>Bacilli</taxon>
        <taxon>Bacillales</taxon>
        <taxon>Paenibacillaceae</taxon>
        <taxon>Paenibacillus</taxon>
    </lineage>
</organism>
<dbReference type="InterPro" id="IPR006059">
    <property type="entry name" value="SBP"/>
</dbReference>
<evidence type="ECO:0000256" key="3">
    <source>
        <dbReference type="ARBA" id="ARBA00023136"/>
    </source>
</evidence>
<dbReference type="Proteomes" id="UP000249890">
    <property type="component" value="Chromosome"/>
</dbReference>
<dbReference type="InterPro" id="IPR022387">
    <property type="entry name" value="Bind_CPR0540"/>
</dbReference>
<dbReference type="PROSITE" id="PS51257">
    <property type="entry name" value="PROKAR_LIPOPROTEIN"/>
    <property type="match status" value="1"/>
</dbReference>
<dbReference type="RefSeq" id="WP_087914445.1">
    <property type="nucleotide sequence ID" value="NZ_CP021780.1"/>
</dbReference>
<keyword evidence="2 6" id="KW-0732">Signal</keyword>
<dbReference type="NCBIfam" id="TIGR03850">
    <property type="entry name" value="bind_CPR_0540"/>
    <property type="match status" value="1"/>
</dbReference>
<proteinExistence type="predicted"/>
<keyword evidence="8" id="KW-1185">Reference proteome</keyword>
<reference evidence="7 8" key="1">
    <citation type="submission" date="2017-06" db="EMBL/GenBank/DDBJ databases">
        <title>Complete genome sequence of Paenibacillus donghaensis KCTC 13049T isolated from East Sea sediment, South Korea.</title>
        <authorList>
            <person name="Jung B.K."/>
            <person name="Hong S.-J."/>
            <person name="Shin J.-H."/>
        </authorList>
    </citation>
    <scope>NUCLEOTIDE SEQUENCE [LARGE SCALE GENOMIC DNA]</scope>
    <source>
        <strain evidence="7 8">KCTC 13049</strain>
    </source>
</reference>
<dbReference type="EMBL" id="CP021780">
    <property type="protein sequence ID" value="ASA20425.1"/>
    <property type="molecule type" value="Genomic_DNA"/>
</dbReference>
<keyword evidence="5" id="KW-0449">Lipoprotein</keyword>
<dbReference type="SUPFAM" id="SSF53850">
    <property type="entry name" value="Periplasmic binding protein-like II"/>
    <property type="match status" value="1"/>
</dbReference>
<evidence type="ECO:0000256" key="4">
    <source>
        <dbReference type="ARBA" id="ARBA00023139"/>
    </source>
</evidence>
<feature type="chain" id="PRO_5038926969" evidence="6">
    <location>
        <begin position="21"/>
        <end position="441"/>
    </location>
</feature>
<accession>A0A2Z2KA75</accession>
<gene>
    <name evidence="7" type="ORF">B9T62_06170</name>
</gene>
<evidence type="ECO:0000313" key="7">
    <source>
        <dbReference type="EMBL" id="ASA20425.1"/>
    </source>
</evidence>
<keyword evidence="3" id="KW-0472">Membrane</keyword>
<keyword evidence="1" id="KW-1003">Cell membrane</keyword>
<evidence type="ECO:0000313" key="8">
    <source>
        <dbReference type="Proteomes" id="UP000249890"/>
    </source>
</evidence>
<dbReference type="Pfam" id="PF01547">
    <property type="entry name" value="SBP_bac_1"/>
    <property type="match status" value="1"/>
</dbReference>
<dbReference type="OrthoDB" id="94797at2"/>
<evidence type="ECO:0000256" key="2">
    <source>
        <dbReference type="ARBA" id="ARBA00022729"/>
    </source>
</evidence>
<feature type="signal peptide" evidence="6">
    <location>
        <begin position="1"/>
        <end position="20"/>
    </location>
</feature>
<dbReference type="PANTHER" id="PTHR43649:SF33">
    <property type="entry name" value="POLYGALACTURONAN_RHAMNOGALACTURONAN-BINDING PROTEIN YTCQ"/>
    <property type="match status" value="1"/>
</dbReference>
<keyword evidence="4" id="KW-0564">Palmitate</keyword>
<name>A0A2Z2KA75_9BACL</name>
<dbReference type="AlphaFoldDB" id="A0A2Z2KA75"/>